<proteinExistence type="predicted"/>
<sequence length="115" mass="11757">MKSVSFTLAVLLLSSPAVAGGSYDGKWAVQLVTEKGDCDRSLSWDVGVAADRIADGGVFVKTSGVVDPHGRVTLTVMQGSDRVSASGKLSGAAGSGAWTSPTRACSGRWLASKRA</sequence>
<dbReference type="RefSeq" id="WP_155446444.1">
    <property type="nucleotide sequence ID" value="NZ_JAOQNR010000012.1"/>
</dbReference>
<reference evidence="2 3" key="1">
    <citation type="submission" date="2019-11" db="EMBL/GenBank/DDBJ databases">
        <title>Whole-genome sequence of a Rhodoblastus acidophilus DSM 142.</title>
        <authorList>
            <person name="Kyndt J.A."/>
            <person name="Meyer T.E."/>
        </authorList>
    </citation>
    <scope>NUCLEOTIDE SEQUENCE [LARGE SCALE GENOMIC DNA]</scope>
    <source>
        <strain evidence="2 3">DSM 142</strain>
    </source>
</reference>
<gene>
    <name evidence="2" type="ORF">GJ654_12265</name>
</gene>
<comment type="caution">
    <text evidence="2">The sequence shown here is derived from an EMBL/GenBank/DDBJ whole genome shotgun (WGS) entry which is preliminary data.</text>
</comment>
<evidence type="ECO:0000313" key="3">
    <source>
        <dbReference type="Proteomes" id="UP000439113"/>
    </source>
</evidence>
<dbReference type="OrthoDB" id="8236492at2"/>
<dbReference type="Proteomes" id="UP000439113">
    <property type="component" value="Unassembled WGS sequence"/>
</dbReference>
<accession>A0A6N8DSE8</accession>
<feature type="signal peptide" evidence="1">
    <location>
        <begin position="1"/>
        <end position="19"/>
    </location>
</feature>
<feature type="chain" id="PRO_5026678313" evidence="1">
    <location>
        <begin position="20"/>
        <end position="115"/>
    </location>
</feature>
<dbReference type="AlphaFoldDB" id="A0A6N8DSE8"/>
<organism evidence="2 3">
    <name type="scientific">Rhodoblastus acidophilus</name>
    <name type="common">Rhodopseudomonas acidophila</name>
    <dbReference type="NCBI Taxonomy" id="1074"/>
    <lineage>
        <taxon>Bacteria</taxon>
        <taxon>Pseudomonadati</taxon>
        <taxon>Pseudomonadota</taxon>
        <taxon>Alphaproteobacteria</taxon>
        <taxon>Hyphomicrobiales</taxon>
        <taxon>Rhodoblastaceae</taxon>
        <taxon>Rhodoblastus</taxon>
    </lineage>
</organism>
<dbReference type="EMBL" id="WNKS01000010">
    <property type="protein sequence ID" value="MTV31764.1"/>
    <property type="molecule type" value="Genomic_DNA"/>
</dbReference>
<evidence type="ECO:0000313" key="2">
    <source>
        <dbReference type="EMBL" id="MTV31764.1"/>
    </source>
</evidence>
<name>A0A6N8DSE8_RHOAC</name>
<keyword evidence="1" id="KW-0732">Signal</keyword>
<evidence type="ECO:0000256" key="1">
    <source>
        <dbReference type="SAM" id="SignalP"/>
    </source>
</evidence>
<protein>
    <submittedName>
        <fullName evidence="2">Uncharacterized protein</fullName>
    </submittedName>
</protein>